<dbReference type="FunFam" id="3.40.50.10140:FF:000007">
    <property type="entry name" value="Disease resistance protein (TIR-NBS-LRR class)"/>
    <property type="match status" value="1"/>
</dbReference>
<dbReference type="GO" id="GO:0006952">
    <property type="term" value="P:defense response"/>
    <property type="evidence" value="ECO:0007669"/>
    <property type="project" value="InterPro"/>
</dbReference>
<dbReference type="InterPro" id="IPR044974">
    <property type="entry name" value="Disease_R_plants"/>
</dbReference>
<evidence type="ECO:0000256" key="1">
    <source>
        <dbReference type="ARBA" id="ARBA00023027"/>
    </source>
</evidence>
<dbReference type="AlphaFoldDB" id="A0A498JVW8"/>
<dbReference type="Proteomes" id="UP000290289">
    <property type="component" value="Chromosome 5"/>
</dbReference>
<dbReference type="InterPro" id="IPR035897">
    <property type="entry name" value="Toll_tir_struct_dom_sf"/>
</dbReference>
<dbReference type="Gene3D" id="3.80.10.10">
    <property type="entry name" value="Ribonuclease Inhibitor"/>
    <property type="match status" value="1"/>
</dbReference>
<feature type="domain" description="TIR" evidence="2">
    <location>
        <begin position="17"/>
        <end position="177"/>
    </location>
</feature>
<dbReference type="EMBL" id="RDQH01000331">
    <property type="protein sequence ID" value="RXH97914.1"/>
    <property type="molecule type" value="Genomic_DNA"/>
</dbReference>
<evidence type="ECO:0000313" key="4">
    <source>
        <dbReference type="Proteomes" id="UP000290289"/>
    </source>
</evidence>
<dbReference type="SMART" id="SM00255">
    <property type="entry name" value="TIR"/>
    <property type="match status" value="1"/>
</dbReference>
<dbReference type="SUPFAM" id="SSF52058">
    <property type="entry name" value="L domain-like"/>
    <property type="match status" value="1"/>
</dbReference>
<proteinExistence type="predicted"/>
<organism evidence="3 4">
    <name type="scientific">Malus domestica</name>
    <name type="common">Apple</name>
    <name type="synonym">Pyrus malus</name>
    <dbReference type="NCBI Taxonomy" id="3750"/>
    <lineage>
        <taxon>Eukaryota</taxon>
        <taxon>Viridiplantae</taxon>
        <taxon>Streptophyta</taxon>
        <taxon>Embryophyta</taxon>
        <taxon>Tracheophyta</taxon>
        <taxon>Spermatophyta</taxon>
        <taxon>Magnoliopsida</taxon>
        <taxon>eudicotyledons</taxon>
        <taxon>Gunneridae</taxon>
        <taxon>Pentapetalae</taxon>
        <taxon>rosids</taxon>
        <taxon>fabids</taxon>
        <taxon>Rosales</taxon>
        <taxon>Rosaceae</taxon>
        <taxon>Amygdaloideae</taxon>
        <taxon>Maleae</taxon>
        <taxon>Malus</taxon>
    </lineage>
</organism>
<dbReference type="PANTHER" id="PTHR11017">
    <property type="entry name" value="LEUCINE-RICH REPEAT-CONTAINING PROTEIN"/>
    <property type="match status" value="1"/>
</dbReference>
<protein>
    <recommendedName>
        <fullName evidence="2">TIR domain-containing protein</fullName>
    </recommendedName>
</protein>
<dbReference type="GO" id="GO:0007165">
    <property type="term" value="P:signal transduction"/>
    <property type="evidence" value="ECO:0007669"/>
    <property type="project" value="InterPro"/>
</dbReference>
<name>A0A498JVW8_MALDO</name>
<reference evidence="3 4" key="1">
    <citation type="submission" date="2018-10" db="EMBL/GenBank/DDBJ databases">
        <title>A high-quality apple genome assembly.</title>
        <authorList>
            <person name="Hu J."/>
        </authorList>
    </citation>
    <scope>NUCLEOTIDE SEQUENCE [LARGE SCALE GENOMIC DNA]</scope>
    <source>
        <strain evidence="4">cv. HFTH1</strain>
        <tissue evidence="3">Young leaf</tissue>
    </source>
</reference>
<comment type="caution">
    <text evidence="3">The sequence shown here is derived from an EMBL/GenBank/DDBJ whole genome shotgun (WGS) entry which is preliminary data.</text>
</comment>
<dbReference type="InterPro" id="IPR032675">
    <property type="entry name" value="LRR_dom_sf"/>
</dbReference>
<evidence type="ECO:0000259" key="2">
    <source>
        <dbReference type="PROSITE" id="PS50104"/>
    </source>
</evidence>
<gene>
    <name evidence="3" type="ORF">DVH24_010239</name>
</gene>
<dbReference type="InterPro" id="IPR000157">
    <property type="entry name" value="TIR_dom"/>
</dbReference>
<keyword evidence="1" id="KW-0520">NAD</keyword>
<sequence length="317" mass="36212">MAQQASSSHSTSSSSWCSYDVFLSFRGEDTRKTFTDHLYTAFVNANFRTFRDNDELERGEDIKPGFKRAIQQSRSSVVVFSKDYASSKWCLNELVMILKLKKTSDHVVLPVFYDVDPSHLRKQTGSLAKAFSKHQKVQSFDTVKEWREALAEAADLAGMVLQNEEDGYGTKKIEGLILNMQMHPAYARLRNSNDQIVLETNGFARMHKLKLLQLSYVQLNGCYKEFSTGLRWLCWFKFPLDSLPSNFPLESLVALEMCCSSLRQVWKGTELLPSLKILNLSHSLYLTKTPDFSLVPKLERLILKSCESLIHVDESPT</sequence>
<dbReference type="Gene3D" id="3.40.50.10140">
    <property type="entry name" value="Toll/interleukin-1 receptor homology (TIR) domain"/>
    <property type="match status" value="1"/>
</dbReference>
<evidence type="ECO:0000313" key="3">
    <source>
        <dbReference type="EMBL" id="RXH97914.1"/>
    </source>
</evidence>
<dbReference type="Pfam" id="PF01582">
    <property type="entry name" value="TIR"/>
    <property type="match status" value="1"/>
</dbReference>
<accession>A0A498JVW8</accession>
<keyword evidence="4" id="KW-1185">Reference proteome</keyword>
<dbReference type="PROSITE" id="PS50104">
    <property type="entry name" value="TIR"/>
    <property type="match status" value="1"/>
</dbReference>
<dbReference type="SUPFAM" id="SSF52200">
    <property type="entry name" value="Toll/Interleukin receptor TIR domain"/>
    <property type="match status" value="1"/>
</dbReference>
<dbReference type="PANTHER" id="PTHR11017:SF563">
    <property type="entry name" value="TMV RESISTANCE PROTEIN N-LIKE"/>
    <property type="match status" value="1"/>
</dbReference>